<dbReference type="InterPro" id="IPR006626">
    <property type="entry name" value="PbH1"/>
</dbReference>
<dbReference type="InterPro" id="IPR012334">
    <property type="entry name" value="Pectin_lyas_fold"/>
</dbReference>
<dbReference type="InterPro" id="IPR013783">
    <property type="entry name" value="Ig-like_fold"/>
</dbReference>
<keyword evidence="2" id="KW-0812">Transmembrane</keyword>
<feature type="region of interest" description="Disordered" evidence="1">
    <location>
        <begin position="637"/>
        <end position="659"/>
    </location>
</feature>
<dbReference type="PANTHER" id="PTHR36842">
    <property type="entry name" value="PROTEIN TOLB HOMOLOG"/>
    <property type="match status" value="1"/>
</dbReference>
<dbReference type="Gene3D" id="2.160.20.10">
    <property type="entry name" value="Single-stranded right-handed beta-helix, Pectin lyase-like"/>
    <property type="match status" value="1"/>
</dbReference>
<evidence type="ECO:0000259" key="3">
    <source>
        <dbReference type="PROSITE" id="PS50093"/>
    </source>
</evidence>
<feature type="compositionally biased region" description="Basic and acidic residues" evidence="1">
    <location>
        <begin position="825"/>
        <end position="840"/>
    </location>
</feature>
<dbReference type="InterPro" id="IPR022441">
    <property type="entry name" value="Para_beta_helix_rpt-2"/>
</dbReference>
<keyword evidence="2" id="KW-0472">Membrane</keyword>
<dbReference type="HOGENOM" id="CLU_009318_4_0_2"/>
<accession>A0A0E3LV24</accession>
<dbReference type="CDD" id="cd00146">
    <property type="entry name" value="PKD"/>
    <property type="match status" value="4"/>
</dbReference>
<dbReference type="InterPro" id="IPR011050">
    <property type="entry name" value="Pectin_lyase_fold/virulence"/>
</dbReference>
<evidence type="ECO:0000313" key="5">
    <source>
        <dbReference type="Proteomes" id="UP000033097"/>
    </source>
</evidence>
<dbReference type="GeneID" id="24840855"/>
<name>A0A0E3LV24_METMZ</name>
<dbReference type="InterPro" id="IPR035986">
    <property type="entry name" value="PKD_dom_sf"/>
</dbReference>
<dbReference type="Gene3D" id="2.60.40.10">
    <property type="entry name" value="Immunoglobulins"/>
    <property type="match status" value="4"/>
</dbReference>
<evidence type="ECO:0000256" key="1">
    <source>
        <dbReference type="SAM" id="MobiDB-lite"/>
    </source>
</evidence>
<feature type="compositionally biased region" description="Polar residues" evidence="1">
    <location>
        <begin position="843"/>
        <end position="852"/>
    </location>
</feature>
<dbReference type="NCBIfam" id="TIGR04213">
    <property type="entry name" value="PGF_pre_PGF"/>
    <property type="match status" value="1"/>
</dbReference>
<organism evidence="4 5">
    <name type="scientific">Methanosarcina mazei S-6</name>
    <dbReference type="NCBI Taxonomy" id="213585"/>
    <lineage>
        <taxon>Archaea</taxon>
        <taxon>Methanobacteriati</taxon>
        <taxon>Methanobacteriota</taxon>
        <taxon>Stenosarchaea group</taxon>
        <taxon>Methanomicrobia</taxon>
        <taxon>Methanosarcinales</taxon>
        <taxon>Methanosarcinaceae</taxon>
        <taxon>Methanosarcina</taxon>
    </lineage>
</organism>
<dbReference type="Pfam" id="PF18911">
    <property type="entry name" value="PKD_4"/>
    <property type="match status" value="3"/>
</dbReference>
<dbReference type="EMBL" id="CP009512">
    <property type="protein sequence ID" value="AKB66276.1"/>
    <property type="molecule type" value="Genomic_DNA"/>
</dbReference>
<dbReference type="PATRIC" id="fig|213585.10.peg.3860"/>
<feature type="domain" description="PKD" evidence="3">
    <location>
        <begin position="412"/>
        <end position="466"/>
    </location>
</feature>
<dbReference type="NCBIfam" id="TIGR03804">
    <property type="entry name" value="para_beta_helix"/>
    <property type="match status" value="4"/>
</dbReference>
<dbReference type="InterPro" id="IPR022409">
    <property type="entry name" value="PKD/Chitinase_dom"/>
</dbReference>
<proteinExistence type="predicted"/>
<feature type="compositionally biased region" description="Gly residues" evidence="1">
    <location>
        <begin position="642"/>
        <end position="655"/>
    </location>
</feature>
<dbReference type="InterPro" id="IPR026453">
    <property type="entry name" value="PGF_pre_PGF"/>
</dbReference>
<feature type="domain" description="PKD" evidence="3">
    <location>
        <begin position="301"/>
        <end position="384"/>
    </location>
</feature>
<dbReference type="SMART" id="SM00710">
    <property type="entry name" value="PbH1"/>
    <property type="match status" value="5"/>
</dbReference>
<dbReference type="Pfam" id="PF05048">
    <property type="entry name" value="NosD"/>
    <property type="match status" value="1"/>
</dbReference>
<dbReference type="FunFam" id="2.60.40.10:FF:000270">
    <property type="entry name" value="Cell surface protein"/>
    <property type="match status" value="2"/>
</dbReference>
<feature type="transmembrane region" description="Helical" evidence="2">
    <location>
        <begin position="857"/>
        <end position="874"/>
    </location>
</feature>
<dbReference type="Proteomes" id="UP000033097">
    <property type="component" value="Chromosome"/>
</dbReference>
<feature type="domain" description="PKD" evidence="3">
    <location>
        <begin position="583"/>
        <end position="637"/>
    </location>
</feature>
<dbReference type="InterPro" id="IPR007742">
    <property type="entry name" value="NosD_dom"/>
</dbReference>
<protein>
    <submittedName>
        <fullName evidence="4">Cell surface protein</fullName>
    </submittedName>
</protein>
<dbReference type="InterPro" id="IPR000601">
    <property type="entry name" value="PKD_dom"/>
</dbReference>
<dbReference type="PROSITE" id="PS50093">
    <property type="entry name" value="PKD"/>
    <property type="match status" value="4"/>
</dbReference>
<dbReference type="Pfam" id="PF00801">
    <property type="entry name" value="PKD"/>
    <property type="match status" value="1"/>
</dbReference>
<keyword evidence="2" id="KW-1133">Transmembrane helix</keyword>
<feature type="region of interest" description="Disordered" evidence="1">
    <location>
        <begin position="817"/>
        <end position="852"/>
    </location>
</feature>
<evidence type="ECO:0000313" key="4">
    <source>
        <dbReference type="EMBL" id="AKB66276.1"/>
    </source>
</evidence>
<reference evidence="4 5" key="1">
    <citation type="submission" date="2014-07" db="EMBL/GenBank/DDBJ databases">
        <title>Methanogenic archaea and the global carbon cycle.</title>
        <authorList>
            <person name="Henriksen J.R."/>
            <person name="Luke J."/>
            <person name="Reinhart S."/>
            <person name="Benedict M.N."/>
            <person name="Youngblut N.D."/>
            <person name="Metcalf M.E."/>
            <person name="Whitaker R.J."/>
            <person name="Metcalf W.W."/>
        </authorList>
    </citation>
    <scope>NUCLEOTIDE SEQUENCE [LARGE SCALE GENOMIC DNA]</scope>
    <source>
        <strain evidence="4 5">S-6</strain>
    </source>
</reference>
<evidence type="ECO:0000256" key="2">
    <source>
        <dbReference type="SAM" id="Phobius"/>
    </source>
</evidence>
<feature type="domain" description="PKD" evidence="3">
    <location>
        <begin position="507"/>
        <end position="553"/>
    </location>
</feature>
<sequence length="879" mass="93996">MQIAVFLLVSISGIGTAAEIIVQPGNSIQAAVDNASSGDTIIIKPGTYTENINITKGDLTVRSESGNPEDTTIKSRSSTASVLSVQADNVKISGIRAIGASGSSYSGIHLYQCNKCIIENNMLANNGRGIYLQNSRKCTLSGNTATNNRAYGIVLGSSSYNTISENTAYNSSRGIYLGSSDYNIIAGNKVTYNNYLGFYECSLCDYNDVYNNYFNNTDVSVKSGIGNSYNATKTEGANIIGGSYIGGNYWGKPDGTGFSDTAIDRDGDGIADSAYRLPGGSTSSDYLPLVYPLNLPEPVPPTADFSSNVTSGSAPLDVSFIDKSTGTPVEWNWDFGDGTSLTEQNPLHTYSTEGTYTVSLTVRNEKGTNSKSDTITVSQNIGPSEPVSPVADFGTNATEGFAPLAIQFTDFSKNAVSWSWDFDNNGQPDSTVQNPVYVYENPGDYIVNLMVSNANGTVSKTLQIKVLEVEEEKILPVADFNTNVTEGYAPLPVLFTDRSQNAASTGWDFEGDGSEEVNYGTVVYVYTSPGTYTASLTATNENGTDTKTTTINVMRNPGLPVADFSVSATGGYSPLSVTFTDLSQNAISRSWDVNNDGIEDSNASSFVYEYSSAGTYTAKLTAINVNGTDTKTTTIIVDRKSSGGGSSGGGGGGGSPEPAKNVKVKELSQLFITNDKAVKFDFTKNATCVVYVGFDAIKNVGKTTTIVEELKNKSALVSELPEGEVYKSFNVWVGNSGYATPKNIEKPVICFKVEKNWLQDKSIDLSSIILNRYSDKKWEQLPVNLSGEDNDYLYFTAEVPGYASFAITGKATVQQAKTENTPIPAEERSIEDIQPEKQEAQDTETGNESSKNNRNTILSVGIVIGALGVIGLVLKSMKE</sequence>
<dbReference type="RefSeq" id="WP_011033534.1">
    <property type="nucleotide sequence ID" value="NZ_CP009512.1"/>
</dbReference>
<dbReference type="AlphaFoldDB" id="A0A0E3LV24"/>
<dbReference type="PANTHER" id="PTHR36842:SF1">
    <property type="entry name" value="PROTEIN TOLB"/>
    <property type="match status" value="1"/>
</dbReference>
<dbReference type="SUPFAM" id="SSF49299">
    <property type="entry name" value="PKD domain"/>
    <property type="match status" value="4"/>
</dbReference>
<gene>
    <name evidence="4" type="ORF">MSMAS_3080</name>
</gene>
<dbReference type="SUPFAM" id="SSF51126">
    <property type="entry name" value="Pectin lyase-like"/>
    <property type="match status" value="1"/>
</dbReference>
<dbReference type="KEGG" id="mmj:MSMAS_3080"/>
<dbReference type="SMART" id="SM00089">
    <property type="entry name" value="PKD"/>
    <property type="match status" value="4"/>
</dbReference>